<evidence type="ECO:0000256" key="1">
    <source>
        <dbReference type="ARBA" id="ARBA00022679"/>
    </source>
</evidence>
<keyword evidence="1" id="KW-0808">Transferase</keyword>
<dbReference type="InterPro" id="IPR003594">
    <property type="entry name" value="HATPase_dom"/>
</dbReference>
<proteinExistence type="predicted"/>
<dbReference type="CDD" id="cd16917">
    <property type="entry name" value="HATPase_UhpB-NarQ-NarX-like"/>
    <property type="match status" value="1"/>
</dbReference>
<keyword evidence="2" id="KW-0418">Kinase</keyword>
<feature type="domain" description="Histidine kinase/HSP90-like ATPase" evidence="3">
    <location>
        <begin position="425"/>
        <end position="515"/>
    </location>
</feature>
<organism evidence="4">
    <name type="scientific">metagenome</name>
    <dbReference type="NCBI Taxonomy" id="256318"/>
    <lineage>
        <taxon>unclassified sequences</taxon>
        <taxon>metagenomes</taxon>
    </lineage>
</organism>
<dbReference type="SUPFAM" id="SSF55781">
    <property type="entry name" value="GAF domain-like"/>
    <property type="match status" value="2"/>
</dbReference>
<dbReference type="Gene3D" id="3.30.450.40">
    <property type="match status" value="1"/>
</dbReference>
<gene>
    <name evidence="4" type="ORF">NOCA170077</name>
</gene>
<dbReference type="Gene3D" id="3.30.565.10">
    <property type="entry name" value="Histidine kinase-like ATPase, C-terminal domain"/>
    <property type="match status" value="1"/>
</dbReference>
<dbReference type="GO" id="GO:0046983">
    <property type="term" value="F:protein dimerization activity"/>
    <property type="evidence" value="ECO:0007669"/>
    <property type="project" value="InterPro"/>
</dbReference>
<dbReference type="InterPro" id="IPR050482">
    <property type="entry name" value="Sensor_HK_TwoCompSys"/>
</dbReference>
<dbReference type="PANTHER" id="PTHR24421">
    <property type="entry name" value="NITRATE/NITRITE SENSOR PROTEIN NARX-RELATED"/>
    <property type="match status" value="1"/>
</dbReference>
<dbReference type="GO" id="GO:0000155">
    <property type="term" value="F:phosphorelay sensor kinase activity"/>
    <property type="evidence" value="ECO:0007669"/>
    <property type="project" value="InterPro"/>
</dbReference>
<dbReference type="Gene3D" id="1.20.5.1930">
    <property type="match status" value="1"/>
</dbReference>
<dbReference type="AlphaFoldDB" id="A0A2P2CJM8"/>
<dbReference type="EMBL" id="CZKB01000027">
    <property type="protein sequence ID" value="CUR62131.1"/>
    <property type="molecule type" value="Genomic_DNA"/>
</dbReference>
<sequence length="515" mass="55238">MVLSGDPAVRRWDLLDIVSVLDVDSVLDRATAIAAERTHAQGLVLTLVDEPAQVGPDAEEPSPRILAVRGMDEADAAALRERLGTSGLRGGPGDRPEQDLARLGDLVTGREVLRVPVVVGERLYADLLLLAPPDGFFDDDDVESIAGLGRVTGVAVRNALSYTLNERRRESLELAAAVDRSIRPPFLLSDPLTRLAEGALRMSGARTAVVVEVATDSGRVDVSAGAGAIDAVLARALGAVTDRVLAAQQDGEEFVVRHREHTVWGVPLDPEHALTGVVLMLLDGTDRGPSADDRELLDAFVRHCSLVLDHAVLQHDRQHAVLAADRDRIARDLHDGVIQRLYATALKLRAGIRSGEDTGGHGDEAVREISDSIRDIRGTVFELERGRSASLRGDVLALAREYEPVLGFLPAVRSWGPVDSLVPVELADQATVVLREALSNCARHAGADRVEVDIAVEDGWFTLWVTDDGRGMAGSDAPSSGLRNLRTRAAALGGDLEVQSAGRGTVLQWRVPLER</sequence>
<evidence type="ECO:0000256" key="2">
    <source>
        <dbReference type="ARBA" id="ARBA00022777"/>
    </source>
</evidence>
<dbReference type="GO" id="GO:0016020">
    <property type="term" value="C:membrane"/>
    <property type="evidence" value="ECO:0007669"/>
    <property type="project" value="InterPro"/>
</dbReference>
<dbReference type="SMART" id="SM00387">
    <property type="entry name" value="HATPase_c"/>
    <property type="match status" value="1"/>
</dbReference>
<dbReference type="SUPFAM" id="SSF55874">
    <property type="entry name" value="ATPase domain of HSP90 chaperone/DNA topoisomerase II/histidine kinase"/>
    <property type="match status" value="1"/>
</dbReference>
<dbReference type="InterPro" id="IPR029016">
    <property type="entry name" value="GAF-like_dom_sf"/>
</dbReference>
<dbReference type="InterPro" id="IPR036890">
    <property type="entry name" value="HATPase_C_sf"/>
</dbReference>
<dbReference type="Pfam" id="PF02518">
    <property type="entry name" value="HATPase_c"/>
    <property type="match status" value="1"/>
</dbReference>
<name>A0A2P2CJM8_9ZZZZ</name>
<dbReference type="InterPro" id="IPR011712">
    <property type="entry name" value="Sig_transdc_His_kin_sub3_dim/P"/>
</dbReference>
<evidence type="ECO:0000313" key="4">
    <source>
        <dbReference type="EMBL" id="CUR62131.1"/>
    </source>
</evidence>
<dbReference type="Pfam" id="PF07730">
    <property type="entry name" value="HisKA_3"/>
    <property type="match status" value="1"/>
</dbReference>
<protein>
    <recommendedName>
        <fullName evidence="3">Histidine kinase/HSP90-like ATPase domain-containing protein</fullName>
    </recommendedName>
</protein>
<dbReference type="PANTHER" id="PTHR24421:SF61">
    <property type="entry name" value="OXYGEN SENSOR HISTIDINE KINASE NREB"/>
    <property type="match status" value="1"/>
</dbReference>
<accession>A0A2P2CJM8</accession>
<reference evidence="4" key="1">
    <citation type="submission" date="2015-08" db="EMBL/GenBank/DDBJ databases">
        <authorList>
            <person name="Babu N.S."/>
            <person name="Beckwith C.J."/>
            <person name="Beseler K.G."/>
            <person name="Brison A."/>
            <person name="Carone J.V."/>
            <person name="Caskin T.P."/>
            <person name="Diamond M."/>
            <person name="Durham M.E."/>
            <person name="Foxe J.M."/>
            <person name="Go M."/>
            <person name="Henderson B.A."/>
            <person name="Jones I.B."/>
            <person name="McGettigan J.A."/>
            <person name="Micheletti S.J."/>
            <person name="Nasrallah M.E."/>
            <person name="Ortiz D."/>
            <person name="Piller C.R."/>
            <person name="Privatt S.R."/>
            <person name="Schneider S.L."/>
            <person name="Sharp S."/>
            <person name="Smith T.C."/>
            <person name="Stanton J.D."/>
            <person name="Ullery H.E."/>
            <person name="Wilson R.J."/>
            <person name="Serrano M.G."/>
            <person name="Buck G."/>
            <person name="Lee V."/>
            <person name="Wang Y."/>
            <person name="Carvalho R."/>
            <person name="Voegtly L."/>
            <person name="Shi R."/>
            <person name="Duckworth R."/>
            <person name="Johnson A."/>
            <person name="Loviza R."/>
            <person name="Walstead R."/>
            <person name="Shah Z."/>
            <person name="Kiflezghi M."/>
            <person name="Wade K."/>
            <person name="Ball S.L."/>
            <person name="Bradley K.W."/>
            <person name="Asai D.J."/>
            <person name="Bowman C.A."/>
            <person name="Russell D.A."/>
            <person name="Pope W.H."/>
            <person name="Jacobs-Sera D."/>
            <person name="Hendrix R.W."/>
            <person name="Hatfull G.F."/>
        </authorList>
    </citation>
    <scope>NUCLEOTIDE SEQUENCE</scope>
</reference>
<evidence type="ECO:0000259" key="3">
    <source>
        <dbReference type="SMART" id="SM00387"/>
    </source>
</evidence>